<keyword evidence="4" id="KW-0479">Metal-binding</keyword>
<evidence type="ECO:0000259" key="9">
    <source>
        <dbReference type="Pfam" id="PF03460"/>
    </source>
</evidence>
<dbReference type="Gene3D" id="3.30.413.10">
    <property type="entry name" value="Sulfite Reductase Hemoprotein, domain 1"/>
    <property type="match status" value="2"/>
</dbReference>
<feature type="domain" description="Nitrite/sulphite reductase 4Fe-4S" evidence="8">
    <location>
        <begin position="179"/>
        <end position="336"/>
    </location>
</feature>
<comment type="similarity">
    <text evidence="1">Belongs to the nitrite and sulfite reductase 4Fe-4S domain family.</text>
</comment>
<organism evidence="10 11">
    <name type="scientific">Rhodoplanes roseus</name>
    <dbReference type="NCBI Taxonomy" id="29409"/>
    <lineage>
        <taxon>Bacteria</taxon>
        <taxon>Pseudomonadati</taxon>
        <taxon>Pseudomonadota</taxon>
        <taxon>Alphaproteobacteria</taxon>
        <taxon>Hyphomicrobiales</taxon>
        <taxon>Nitrobacteraceae</taxon>
        <taxon>Rhodoplanes</taxon>
    </lineage>
</organism>
<dbReference type="InterPro" id="IPR045854">
    <property type="entry name" value="NO2/SO3_Rdtase_4Fe4S_sf"/>
</dbReference>
<keyword evidence="5 10" id="KW-0560">Oxidoreductase</keyword>
<dbReference type="InterPro" id="IPR006067">
    <property type="entry name" value="NO2/SO3_Rdtase_4Fe4S_dom"/>
</dbReference>
<dbReference type="SUPFAM" id="SSF56014">
    <property type="entry name" value="Nitrite and sulphite reductase 4Fe-4S domain-like"/>
    <property type="match status" value="2"/>
</dbReference>
<feature type="domain" description="Nitrite/Sulfite reductase ferredoxin-like" evidence="9">
    <location>
        <begin position="110"/>
        <end position="167"/>
    </location>
</feature>
<proteinExistence type="inferred from homology"/>
<dbReference type="InterPro" id="IPR012798">
    <property type="entry name" value="Cbl_synth_CobG-like"/>
</dbReference>
<evidence type="ECO:0000256" key="5">
    <source>
        <dbReference type="ARBA" id="ARBA00023002"/>
    </source>
</evidence>
<evidence type="ECO:0000256" key="6">
    <source>
        <dbReference type="ARBA" id="ARBA00023004"/>
    </source>
</evidence>
<accession>A0A327KSR2</accession>
<evidence type="ECO:0000256" key="1">
    <source>
        <dbReference type="ARBA" id="ARBA00010429"/>
    </source>
</evidence>
<reference evidence="10 11" key="1">
    <citation type="submission" date="2017-07" db="EMBL/GenBank/DDBJ databases">
        <title>Draft Genome Sequences of Select Purple Nonsulfur Bacteria.</title>
        <authorList>
            <person name="Lasarre B."/>
            <person name="Mckinlay J.B."/>
        </authorList>
    </citation>
    <scope>NUCLEOTIDE SEQUENCE [LARGE SCALE GENOMIC DNA]</scope>
    <source>
        <strain evidence="10 11">DSM 5909</strain>
    </source>
</reference>
<dbReference type="Pfam" id="PF03460">
    <property type="entry name" value="NIR_SIR_ferr"/>
    <property type="match status" value="2"/>
</dbReference>
<dbReference type="NCBIfam" id="NF007126">
    <property type="entry name" value="PRK09567.1"/>
    <property type="match status" value="1"/>
</dbReference>
<evidence type="ECO:0000256" key="4">
    <source>
        <dbReference type="ARBA" id="ARBA00022723"/>
    </source>
</evidence>
<feature type="domain" description="Nitrite/sulphite reductase 4Fe-4S" evidence="8">
    <location>
        <begin position="442"/>
        <end position="576"/>
    </location>
</feature>
<dbReference type="PROSITE" id="PS00365">
    <property type="entry name" value="NIR_SIR"/>
    <property type="match status" value="1"/>
</dbReference>
<sequence length="592" mass="62887">MSDFSAEQKRYLEGMAAGMAVVKSVGAPAGAAAPAAPPSGPDAIHLAAQDKTLAAGHKLADPEKWKRAEHPFEAYGRLKREADAGKAPSVPDNFRWRYHGLFWVAPAQTSYMARLRIPNGILNHWQFAGVAALADQYGGGYTHVTTRANLQVREIAPESAAPFLEGLSDLGLTGRGAGADNIRNVTGSPTAGIDPQELIDTRPLARAWHFHILNERAMIGLPRKFNVSFDGGGKIPALEETNDIGFQAVRVLDGAPVEAGVWMRLALGGISGHRDLARDTGAVVRPADCTAVADAIVRVFVAEGDRTNRAKSRLKYVLDRLGFDGFLARVEDVLGRTLDRVDAAHLAPRPMTDRMAHLGVHPQAQDGRIYVGVVVPVGRLTTDQMRGIAAIARELGDGDVRLTVWQNLLVSGVARERAGDVEARLAALGLSAQPTSIRAGLVACTGMTGCKFANAHTKESALDIAAHVEARLALDVPVNIHLTGCPNSCAQHYIGDVGLIGVKVPVGSEGDTVEGYDIVVGGGFAENAAIGRMLWTAVPAERAAVHVEALLRAYLDGRRGPDESFQQFTLRVGVDHLKGVAPAATRALEAAE</sequence>
<dbReference type="GO" id="GO:0046872">
    <property type="term" value="F:metal ion binding"/>
    <property type="evidence" value="ECO:0007669"/>
    <property type="project" value="UniProtKB-KW"/>
</dbReference>
<evidence type="ECO:0000313" key="11">
    <source>
        <dbReference type="Proteomes" id="UP000249130"/>
    </source>
</evidence>
<feature type="domain" description="Nitrite/Sulfite reductase ferredoxin-like" evidence="9">
    <location>
        <begin position="361"/>
        <end position="427"/>
    </location>
</feature>
<evidence type="ECO:0000259" key="8">
    <source>
        <dbReference type="Pfam" id="PF01077"/>
    </source>
</evidence>
<evidence type="ECO:0000256" key="3">
    <source>
        <dbReference type="ARBA" id="ARBA00022617"/>
    </source>
</evidence>
<dbReference type="InterPro" id="IPR005117">
    <property type="entry name" value="NiRdtase/SiRdtase_haem-b_fer"/>
</dbReference>
<dbReference type="InterPro" id="IPR036136">
    <property type="entry name" value="Nit/Sulf_reduc_fer-like_dom_sf"/>
</dbReference>
<comment type="caution">
    <text evidence="10">The sequence shown here is derived from an EMBL/GenBank/DDBJ whole genome shotgun (WGS) entry which is preliminary data.</text>
</comment>
<dbReference type="RefSeq" id="WP_111421259.1">
    <property type="nucleotide sequence ID" value="NZ_NPEX01000206.1"/>
</dbReference>
<dbReference type="InterPro" id="IPR006066">
    <property type="entry name" value="NO2/SO3_Rdtase_FeS/sirohaem_BS"/>
</dbReference>
<keyword evidence="7" id="KW-0411">Iron-sulfur</keyword>
<keyword evidence="3" id="KW-0349">Heme</keyword>
<dbReference type="GO" id="GO:0051539">
    <property type="term" value="F:4 iron, 4 sulfur cluster binding"/>
    <property type="evidence" value="ECO:0007669"/>
    <property type="project" value="UniProtKB-KW"/>
</dbReference>
<evidence type="ECO:0000256" key="7">
    <source>
        <dbReference type="ARBA" id="ARBA00023014"/>
    </source>
</evidence>
<dbReference type="AlphaFoldDB" id="A0A327KSR2"/>
<dbReference type="GO" id="GO:0048307">
    <property type="term" value="F:ferredoxin-nitrite reductase activity"/>
    <property type="evidence" value="ECO:0007669"/>
    <property type="project" value="UniProtKB-EC"/>
</dbReference>
<keyword evidence="2" id="KW-0004">4Fe-4S</keyword>
<dbReference type="NCBIfam" id="TIGR02435">
    <property type="entry name" value="CobG"/>
    <property type="match status" value="1"/>
</dbReference>
<dbReference type="PRINTS" id="PR00397">
    <property type="entry name" value="SIROHAEM"/>
</dbReference>
<evidence type="ECO:0000256" key="2">
    <source>
        <dbReference type="ARBA" id="ARBA00022485"/>
    </source>
</evidence>
<evidence type="ECO:0000313" key="10">
    <source>
        <dbReference type="EMBL" id="RAI41036.1"/>
    </source>
</evidence>
<dbReference type="Pfam" id="PF01077">
    <property type="entry name" value="NIR_SIR"/>
    <property type="match status" value="2"/>
</dbReference>
<dbReference type="PANTHER" id="PTHR32439">
    <property type="entry name" value="FERREDOXIN--NITRITE REDUCTASE, CHLOROPLASTIC"/>
    <property type="match status" value="1"/>
</dbReference>
<keyword evidence="11" id="KW-1185">Reference proteome</keyword>
<gene>
    <name evidence="10" type="primary">nirA</name>
    <name evidence="10" type="ORF">CH341_22550</name>
</gene>
<name>A0A327KSR2_9BRAD</name>
<dbReference type="OrthoDB" id="9803707at2"/>
<dbReference type="GO" id="GO:0020037">
    <property type="term" value="F:heme binding"/>
    <property type="evidence" value="ECO:0007669"/>
    <property type="project" value="InterPro"/>
</dbReference>
<dbReference type="EMBL" id="NPEX01000206">
    <property type="protein sequence ID" value="RAI41036.1"/>
    <property type="molecule type" value="Genomic_DNA"/>
</dbReference>
<dbReference type="InterPro" id="IPR051329">
    <property type="entry name" value="NIR_SIR_4Fe-4S"/>
</dbReference>
<protein>
    <submittedName>
        <fullName evidence="10">Ferredoxin--nitrite reductase</fullName>
        <ecNumber evidence="10">1.7.7.1</ecNumber>
    </submittedName>
</protein>
<dbReference type="SUPFAM" id="SSF55124">
    <property type="entry name" value="Nitrite/Sulfite reductase N-terminal domain-like"/>
    <property type="match status" value="2"/>
</dbReference>
<dbReference type="PANTHER" id="PTHR32439:SF0">
    <property type="entry name" value="FERREDOXIN--NITRITE REDUCTASE, CHLOROPLASTIC"/>
    <property type="match status" value="1"/>
</dbReference>
<dbReference type="EC" id="1.7.7.1" evidence="10"/>
<keyword evidence="6" id="KW-0408">Iron</keyword>
<dbReference type="Gene3D" id="3.90.480.10">
    <property type="entry name" value="Sulfite Reductase Hemoprotein,Domain 2"/>
    <property type="match status" value="1"/>
</dbReference>
<dbReference type="Proteomes" id="UP000249130">
    <property type="component" value="Unassembled WGS sequence"/>
</dbReference>